<name>A0ABP3XB47_9SPHN</name>
<dbReference type="RefSeq" id="WP_215352940.1">
    <property type="nucleotide sequence ID" value="NZ_JAFMTR010000056.1"/>
</dbReference>
<proteinExistence type="predicted"/>
<sequence>MRMLPLAMWLTVASGCADSAQRAAENAANAESQLAAGDVEAARKSIREAITERDDVAAYYILLGRIELRAQRLTSAFNAYSMALDLQADNPEILQAIAELGLQTGRVREADDAADRLLLLMPGATQAMLVKGFIAIDDGRPADARKMASDILALNPRDEGGIILLARLDALDGKTDDALKAVDDAIASGSATPALNVTRLEIYRLQGDEKRMKAILPDLLKAMDQNDDYVLDYANLLYKTGEIAAARSEVVKAMGRSPNDREFLAKLVQLWLEYDRRPLSDAQLQYISGSGTRAQQVILARFYLDAGEYDKAKRLISGLFDEHVLDGQALMARIMLAQGDKKNAYQLARRVLAADARNEDALLVRAARSLAERNPDRAIEDANVVVSDSPENYLGYVELARAYIAKGQDIRARQTFERGMDFLPQSFQLADAYRAFLLSVGDRQRAVTLDQDVAMAKPSSVRAWAIYSRTCSQYGDALCAAKAEAGLGRARKSYLVDDPPGTPRRRGLFARISPEKICATTGGVCTGS</sequence>
<dbReference type="SUPFAM" id="SSF48452">
    <property type="entry name" value="TPR-like"/>
    <property type="match status" value="2"/>
</dbReference>
<reference evidence="4" key="1">
    <citation type="journal article" date="2019" name="Int. J. Syst. Evol. Microbiol.">
        <title>The Global Catalogue of Microorganisms (GCM) 10K type strain sequencing project: providing services to taxonomists for standard genome sequencing and annotation.</title>
        <authorList>
            <consortium name="The Broad Institute Genomics Platform"/>
            <consortium name="The Broad Institute Genome Sequencing Center for Infectious Disease"/>
            <person name="Wu L."/>
            <person name="Ma J."/>
        </authorList>
    </citation>
    <scope>NUCLEOTIDE SEQUENCE [LARGE SCALE GENOMIC DNA]</scope>
    <source>
        <strain evidence="4">JCM 15910</strain>
    </source>
</reference>
<dbReference type="InterPro" id="IPR015374">
    <property type="entry name" value="ChAPs"/>
</dbReference>
<dbReference type="PROSITE" id="PS51257">
    <property type="entry name" value="PROKAR_LIPOPROTEIN"/>
    <property type="match status" value="1"/>
</dbReference>
<dbReference type="Gene3D" id="1.25.40.10">
    <property type="entry name" value="Tetratricopeptide repeat domain"/>
    <property type="match status" value="2"/>
</dbReference>
<evidence type="ECO:0000313" key="4">
    <source>
        <dbReference type="Proteomes" id="UP001500738"/>
    </source>
</evidence>
<dbReference type="InterPro" id="IPR011990">
    <property type="entry name" value="TPR-like_helical_dom_sf"/>
</dbReference>
<dbReference type="PROSITE" id="PS50005">
    <property type="entry name" value="TPR"/>
    <property type="match status" value="1"/>
</dbReference>
<accession>A0ABP3XB47</accession>
<evidence type="ECO:0000256" key="1">
    <source>
        <dbReference type="ARBA" id="ARBA00022737"/>
    </source>
</evidence>
<dbReference type="InterPro" id="IPR019734">
    <property type="entry name" value="TPR_rpt"/>
</dbReference>
<comment type="caution">
    <text evidence="3">The sequence shown here is derived from an EMBL/GenBank/DDBJ whole genome shotgun (WGS) entry which is preliminary data.</text>
</comment>
<dbReference type="Proteomes" id="UP001500738">
    <property type="component" value="Unassembled WGS sequence"/>
</dbReference>
<dbReference type="PANTHER" id="PTHR11246">
    <property type="entry name" value="PRE-MRNA SPLICING FACTOR"/>
    <property type="match status" value="1"/>
</dbReference>
<feature type="repeat" description="TPR" evidence="2">
    <location>
        <begin position="57"/>
        <end position="90"/>
    </location>
</feature>
<dbReference type="SMART" id="SM00028">
    <property type="entry name" value="TPR"/>
    <property type="match status" value="4"/>
</dbReference>
<evidence type="ECO:0008006" key="5">
    <source>
        <dbReference type="Google" id="ProtNLM"/>
    </source>
</evidence>
<dbReference type="InterPro" id="IPR045075">
    <property type="entry name" value="Syf1-like"/>
</dbReference>
<keyword evidence="2" id="KW-0802">TPR repeat</keyword>
<dbReference type="EMBL" id="BAAAFE010000003">
    <property type="protein sequence ID" value="GAA0861751.1"/>
    <property type="molecule type" value="Genomic_DNA"/>
</dbReference>
<protein>
    <recommendedName>
        <fullName evidence="5">Tetratricopeptide repeat protein</fullName>
    </recommendedName>
</protein>
<gene>
    <name evidence="3" type="ORF">GCM10009115_05630</name>
</gene>
<evidence type="ECO:0000256" key="2">
    <source>
        <dbReference type="PROSITE-ProRule" id="PRU00339"/>
    </source>
</evidence>
<evidence type="ECO:0000313" key="3">
    <source>
        <dbReference type="EMBL" id="GAA0861751.1"/>
    </source>
</evidence>
<organism evidence="3 4">
    <name type="scientific">Sphingopyxis soli</name>
    <dbReference type="NCBI Taxonomy" id="592051"/>
    <lineage>
        <taxon>Bacteria</taxon>
        <taxon>Pseudomonadati</taxon>
        <taxon>Pseudomonadota</taxon>
        <taxon>Alphaproteobacteria</taxon>
        <taxon>Sphingomonadales</taxon>
        <taxon>Sphingomonadaceae</taxon>
        <taxon>Sphingopyxis</taxon>
    </lineage>
</organism>
<dbReference type="Pfam" id="PF09295">
    <property type="entry name" value="ChAPs"/>
    <property type="match status" value="1"/>
</dbReference>
<keyword evidence="4" id="KW-1185">Reference proteome</keyword>
<dbReference type="Pfam" id="PF13432">
    <property type="entry name" value="TPR_16"/>
    <property type="match status" value="1"/>
</dbReference>
<keyword evidence="1" id="KW-0677">Repeat</keyword>